<protein>
    <submittedName>
        <fullName evidence="1">Uncharacterized protein</fullName>
    </submittedName>
</protein>
<accession>A0A0E9VWG5</accession>
<reference evidence="1" key="1">
    <citation type="submission" date="2014-11" db="EMBL/GenBank/DDBJ databases">
        <authorList>
            <person name="Amaro Gonzalez C."/>
        </authorList>
    </citation>
    <scope>NUCLEOTIDE SEQUENCE</scope>
</reference>
<sequence>MLQTCVPGGF</sequence>
<proteinExistence type="predicted"/>
<reference evidence="1" key="2">
    <citation type="journal article" date="2015" name="Fish Shellfish Immunol.">
        <title>Early steps in the European eel (Anguilla anguilla)-Vibrio vulnificus interaction in the gills: Role of the RtxA13 toxin.</title>
        <authorList>
            <person name="Callol A."/>
            <person name="Pajuelo D."/>
            <person name="Ebbesson L."/>
            <person name="Teles M."/>
            <person name="MacKenzie S."/>
            <person name="Amaro C."/>
        </authorList>
    </citation>
    <scope>NUCLEOTIDE SEQUENCE</scope>
</reference>
<dbReference type="EMBL" id="GBXM01026927">
    <property type="protein sequence ID" value="JAH81650.1"/>
    <property type="molecule type" value="Transcribed_RNA"/>
</dbReference>
<organism evidence="1">
    <name type="scientific">Anguilla anguilla</name>
    <name type="common">European freshwater eel</name>
    <name type="synonym">Muraena anguilla</name>
    <dbReference type="NCBI Taxonomy" id="7936"/>
    <lineage>
        <taxon>Eukaryota</taxon>
        <taxon>Metazoa</taxon>
        <taxon>Chordata</taxon>
        <taxon>Craniata</taxon>
        <taxon>Vertebrata</taxon>
        <taxon>Euteleostomi</taxon>
        <taxon>Actinopterygii</taxon>
        <taxon>Neopterygii</taxon>
        <taxon>Teleostei</taxon>
        <taxon>Anguilliformes</taxon>
        <taxon>Anguillidae</taxon>
        <taxon>Anguilla</taxon>
    </lineage>
</organism>
<name>A0A0E9VWG5_ANGAN</name>
<evidence type="ECO:0000313" key="1">
    <source>
        <dbReference type="EMBL" id="JAH81650.1"/>
    </source>
</evidence>